<sequence>LNSPNGNNLSDTVIKLNSPNVNDSAKTVQQNENDPVEKIPEEKLSSYQISRLCQSETIATQREVRAYATTKQPEPCCFHANLTATHSRSSSLLQHPEENLSICRDIDEIFAHTDISNNLSSESLSSFHLPISVSQPYLIQVSVIHPVKPSPGNILNIFDTNNEHDVYPLVSCKQMRASHPQYVCPYNTTDLLKKTPNNLGLKQPGKVIRNLTFAIEGHNVLDEQNDVEGQRIIEDNTVDAHIPKTTQKTPSKTRQSMSIFDTGSKRDRSISTINEDWKRGKSSSLVTIERETSIQRWTTLSPFRRILSYAFTHLTNLVNLLTHEPLNVQTNTAQEVLSISDTEQNGDETPLESQEDLSISNTEQTDNENSLENQEHDLLKSISANEDIFLTVHNVHHSTVPSRTYSSDSFVIIDSSCFDGAPEEYRTYQQKITERTCARQEPGTHNSIVTETELSNFPNDYLDCGHSNIKSDSVTDVISSSAEFVSFDFRKLITDRYSQTINPIDQDINKCRTGIDEQLNSGYLIVGDGTSAVLVTNEGMVTSQADIGADNEDDSGSSVSIIILSDIDDDEDEFIFF</sequence>
<evidence type="ECO:0000256" key="1">
    <source>
        <dbReference type="SAM" id="MobiDB-lite"/>
    </source>
</evidence>
<feature type="non-terminal residue" evidence="2">
    <location>
        <position position="1"/>
    </location>
</feature>
<proteinExistence type="predicted"/>
<feature type="region of interest" description="Disordered" evidence="1">
    <location>
        <begin position="1"/>
        <end position="36"/>
    </location>
</feature>
<reference evidence="2" key="1">
    <citation type="submission" date="2014-12" db="EMBL/GenBank/DDBJ databases">
        <title>Insight into the proteome of Arion vulgaris.</title>
        <authorList>
            <person name="Aradska J."/>
            <person name="Bulat T."/>
            <person name="Smidak R."/>
            <person name="Sarate P."/>
            <person name="Gangsoo J."/>
            <person name="Sialana F."/>
            <person name="Bilban M."/>
            <person name="Lubec G."/>
        </authorList>
    </citation>
    <scope>NUCLEOTIDE SEQUENCE</scope>
    <source>
        <tissue evidence="2">Skin</tissue>
    </source>
</reference>
<feature type="compositionally biased region" description="Polar residues" evidence="1">
    <location>
        <begin position="1"/>
        <end position="33"/>
    </location>
</feature>
<dbReference type="EMBL" id="HACG01031506">
    <property type="protein sequence ID" value="CEK78371.1"/>
    <property type="molecule type" value="Transcribed_RNA"/>
</dbReference>
<feature type="compositionally biased region" description="Polar residues" evidence="1">
    <location>
        <begin position="246"/>
        <end position="261"/>
    </location>
</feature>
<protein>
    <submittedName>
        <fullName evidence="2">Uncharacterized protein</fullName>
    </submittedName>
</protein>
<accession>A0A0B7AE95</accession>
<gene>
    <name evidence="2" type="primary">ORF109786</name>
</gene>
<organism evidence="2">
    <name type="scientific">Arion vulgaris</name>
    <dbReference type="NCBI Taxonomy" id="1028688"/>
    <lineage>
        <taxon>Eukaryota</taxon>
        <taxon>Metazoa</taxon>
        <taxon>Spiralia</taxon>
        <taxon>Lophotrochozoa</taxon>
        <taxon>Mollusca</taxon>
        <taxon>Gastropoda</taxon>
        <taxon>Heterobranchia</taxon>
        <taxon>Euthyneura</taxon>
        <taxon>Panpulmonata</taxon>
        <taxon>Eupulmonata</taxon>
        <taxon>Stylommatophora</taxon>
        <taxon>Helicina</taxon>
        <taxon>Arionoidea</taxon>
        <taxon>Arionidae</taxon>
        <taxon>Arion</taxon>
    </lineage>
</organism>
<feature type="compositionally biased region" description="Polar residues" evidence="1">
    <location>
        <begin position="356"/>
        <end position="372"/>
    </location>
</feature>
<feature type="compositionally biased region" description="Acidic residues" evidence="1">
    <location>
        <begin position="344"/>
        <end position="355"/>
    </location>
</feature>
<dbReference type="AlphaFoldDB" id="A0A0B7AE95"/>
<feature type="region of interest" description="Disordered" evidence="1">
    <location>
        <begin position="343"/>
        <end position="372"/>
    </location>
</feature>
<evidence type="ECO:0000313" key="2">
    <source>
        <dbReference type="EMBL" id="CEK78371.1"/>
    </source>
</evidence>
<name>A0A0B7AE95_9EUPU</name>
<feature type="region of interest" description="Disordered" evidence="1">
    <location>
        <begin position="246"/>
        <end position="266"/>
    </location>
</feature>